<organism evidence="1 2">
    <name type="scientific">Aphis craccivora</name>
    <name type="common">Cowpea aphid</name>
    <dbReference type="NCBI Taxonomy" id="307492"/>
    <lineage>
        <taxon>Eukaryota</taxon>
        <taxon>Metazoa</taxon>
        <taxon>Ecdysozoa</taxon>
        <taxon>Arthropoda</taxon>
        <taxon>Hexapoda</taxon>
        <taxon>Insecta</taxon>
        <taxon>Pterygota</taxon>
        <taxon>Neoptera</taxon>
        <taxon>Paraneoptera</taxon>
        <taxon>Hemiptera</taxon>
        <taxon>Sternorrhyncha</taxon>
        <taxon>Aphidomorpha</taxon>
        <taxon>Aphidoidea</taxon>
        <taxon>Aphididae</taxon>
        <taxon>Aphidini</taxon>
        <taxon>Aphis</taxon>
        <taxon>Aphis</taxon>
    </lineage>
</organism>
<dbReference type="Proteomes" id="UP000478052">
    <property type="component" value="Unassembled WGS sequence"/>
</dbReference>
<feature type="non-terminal residue" evidence="1">
    <location>
        <position position="1"/>
    </location>
</feature>
<name>A0A6G0WH75_APHCR</name>
<proteinExistence type="predicted"/>
<dbReference type="OrthoDB" id="6630409at2759"/>
<reference evidence="1 2" key="1">
    <citation type="submission" date="2019-08" db="EMBL/GenBank/DDBJ databases">
        <title>Whole genome of Aphis craccivora.</title>
        <authorList>
            <person name="Voronova N.V."/>
            <person name="Shulinski R.S."/>
            <person name="Bandarenka Y.V."/>
            <person name="Zhorov D.G."/>
            <person name="Warner D."/>
        </authorList>
    </citation>
    <scope>NUCLEOTIDE SEQUENCE [LARGE SCALE GENOMIC DNA]</scope>
    <source>
        <strain evidence="1">180601</strain>
        <tissue evidence="1">Whole Body</tissue>
    </source>
</reference>
<dbReference type="AlphaFoldDB" id="A0A6G0WH75"/>
<dbReference type="GO" id="GO:0003964">
    <property type="term" value="F:RNA-directed DNA polymerase activity"/>
    <property type="evidence" value="ECO:0007669"/>
    <property type="project" value="UniProtKB-KW"/>
</dbReference>
<evidence type="ECO:0000313" key="1">
    <source>
        <dbReference type="EMBL" id="KAF0726519.1"/>
    </source>
</evidence>
<gene>
    <name evidence="1" type="ORF">FWK35_00024999</name>
</gene>
<accession>A0A6G0WH75</accession>
<comment type="caution">
    <text evidence="1">The sequence shown here is derived from an EMBL/GenBank/DDBJ whole genome shotgun (WGS) entry which is preliminary data.</text>
</comment>
<keyword evidence="2" id="KW-1185">Reference proteome</keyword>
<protein>
    <submittedName>
        <fullName evidence="1">Putative RNA-directed DNA polymerase</fullName>
    </submittedName>
</protein>
<keyword evidence="1" id="KW-0548">Nucleotidyltransferase</keyword>
<sequence>RLVAWGESLGLAPNIAKCSVMTLSRINAVVVHIYTVNNIALTTCNNYVKDLGFTLARNLCPNMHIQIIFCKALKLLGFKNRVSSYFHLLSLLKTLFCSLVRPILEYGSVLWDPSTASARSMIERVQRKLFRQAAYKLKIVCPPHDYTPIQRLFSLESLTDRRHSANMTFLFNLLSSKIDSPESLSRVSFNVPSRLTRSSVPFHIPFSSSNYFLNSPIIRFMRIANTDPSFSL</sequence>
<keyword evidence="1" id="KW-0695">RNA-directed DNA polymerase</keyword>
<evidence type="ECO:0000313" key="2">
    <source>
        <dbReference type="Proteomes" id="UP000478052"/>
    </source>
</evidence>
<dbReference type="EMBL" id="VUJU01008733">
    <property type="protein sequence ID" value="KAF0726519.1"/>
    <property type="molecule type" value="Genomic_DNA"/>
</dbReference>
<keyword evidence="1" id="KW-0808">Transferase</keyword>